<organism evidence="2">
    <name type="scientific">Kalanchoe daigremontiana</name>
    <name type="common">Devil's backbone</name>
    <name type="synonym">Bryophyllum daigremontianum</name>
    <dbReference type="NCBI Taxonomy" id="23013"/>
    <lineage>
        <taxon>Eukaryota</taxon>
        <taxon>Viridiplantae</taxon>
        <taxon>Streptophyta</taxon>
        <taxon>Embryophyta</taxon>
        <taxon>Tracheophyta</taxon>
        <taxon>Spermatophyta</taxon>
        <taxon>Magnoliopsida</taxon>
        <taxon>eudicotyledons</taxon>
        <taxon>Gunneridae</taxon>
        <taxon>Pentapetalae</taxon>
        <taxon>Saxifragales</taxon>
        <taxon>Crassulaceae</taxon>
        <taxon>Kalanchoe</taxon>
    </lineage>
</organism>
<proteinExistence type="evidence at transcript level"/>
<dbReference type="AlphaFoldDB" id="A0A2L1K3B6"/>
<evidence type="ECO:0000256" key="1">
    <source>
        <dbReference type="SAM" id="MobiDB-lite"/>
    </source>
</evidence>
<feature type="region of interest" description="Disordered" evidence="1">
    <location>
        <begin position="29"/>
        <end position="48"/>
    </location>
</feature>
<dbReference type="EMBL" id="MG921597">
    <property type="protein sequence ID" value="AVE15787.1"/>
    <property type="molecule type" value="mRNA"/>
</dbReference>
<name>A0A2L1K3B6_KALDA</name>
<sequence>MRLHQSIKGHQISLPSPVTASAHPISLESSGTVKMSEMPTFKPDGSYEGWETIEDDDSQGVEAAANLQHQLDSGPAKCDNKVHLEEHHQYDIVIESPGVKPEPQKVVYEIDDDTDDEATENYNKETPEFTRLARKKIEQEKMAAATSDD</sequence>
<accession>A0A2L1K3B6</accession>
<protein>
    <submittedName>
        <fullName evidence="2">N41 protein</fullName>
    </submittedName>
</protein>
<evidence type="ECO:0000313" key="2">
    <source>
        <dbReference type="EMBL" id="AVE15787.1"/>
    </source>
</evidence>
<feature type="region of interest" description="Disordered" evidence="1">
    <location>
        <begin position="1"/>
        <end position="23"/>
    </location>
</feature>
<reference evidence="2" key="1">
    <citation type="submission" date="2018-02" db="EMBL/GenBank/DDBJ databases">
        <title>A novel gene of Kalanchoe daigremontiana confers plant drought resistance.</title>
        <authorList>
            <person name="Wang L."/>
        </authorList>
    </citation>
    <scope>NUCLEOTIDE SEQUENCE</scope>
</reference>